<accession>A0A1R2BC09</accession>
<dbReference type="InterPro" id="IPR011009">
    <property type="entry name" value="Kinase-like_dom_sf"/>
</dbReference>
<dbReference type="InterPro" id="IPR050117">
    <property type="entry name" value="MAPK"/>
</dbReference>
<dbReference type="GO" id="GO:0005524">
    <property type="term" value="F:ATP binding"/>
    <property type="evidence" value="ECO:0007669"/>
    <property type="project" value="UniProtKB-KW"/>
</dbReference>
<sequence>MHSKTYLEYRLISKKGEGTFSEVLKAQSTVTGRYVAIKCMKSHFDNSEQVNNLREIQALRRLSPHANIIKLIEVIYDEPTGRLALVFELMDLNMYEWIKNRKSHLPENKIKNYVFQLLKAIEHTHTNGIFHRDIKPENVLISNDVLKLADLGSCRSINSKQPYTEYISTRWYRPPECLLTDGYYGPKMDLWGVGCVLFEVIALFPLFPGKNEMDQIKKIHNILGTPSQERLQQFQKLATHMEIKFQTREGTGIDPLIPHASESCRDLIKKLLIYEEEPRFTATQALNHPFFRELKDDTSAISHSPSIPDSDFAAGDKDSKINKKLFPTINKPVKNTSFSKITLAMDKSISKNLPHLKQASPYAKKTVHKPYY</sequence>
<dbReference type="Gene3D" id="3.30.200.20">
    <property type="entry name" value="Phosphorylase Kinase, domain 1"/>
    <property type="match status" value="1"/>
</dbReference>
<dbReference type="PROSITE" id="PS50011">
    <property type="entry name" value="PROTEIN_KINASE_DOM"/>
    <property type="match status" value="1"/>
</dbReference>
<dbReference type="AlphaFoldDB" id="A0A1R2BC09"/>
<dbReference type="Gene3D" id="1.10.510.10">
    <property type="entry name" value="Transferase(Phosphotransferase) domain 1"/>
    <property type="match status" value="1"/>
</dbReference>
<reference evidence="7 8" key="1">
    <citation type="submission" date="2016-11" db="EMBL/GenBank/DDBJ databases">
        <title>The macronuclear genome of Stentor coeruleus: a giant cell with tiny introns.</title>
        <authorList>
            <person name="Slabodnick M."/>
            <person name="Ruby J.G."/>
            <person name="Reiff S.B."/>
            <person name="Swart E.C."/>
            <person name="Gosai S."/>
            <person name="Prabakaran S."/>
            <person name="Witkowska E."/>
            <person name="Larue G.E."/>
            <person name="Fisher S."/>
            <person name="Freeman R.M."/>
            <person name="Gunawardena J."/>
            <person name="Chu W."/>
            <person name="Stover N.A."/>
            <person name="Gregory B.D."/>
            <person name="Nowacki M."/>
            <person name="Derisi J."/>
            <person name="Roy S.W."/>
            <person name="Marshall W.F."/>
            <person name="Sood P."/>
        </authorList>
    </citation>
    <scope>NUCLEOTIDE SEQUENCE [LARGE SCALE GENOMIC DNA]</scope>
    <source>
        <strain evidence="7">WM001</strain>
    </source>
</reference>
<keyword evidence="4" id="KW-0418">Kinase</keyword>
<dbReference type="OrthoDB" id="2158884at2759"/>
<dbReference type="SUPFAM" id="SSF56112">
    <property type="entry name" value="Protein kinase-like (PK-like)"/>
    <property type="match status" value="1"/>
</dbReference>
<dbReference type="SMART" id="SM00220">
    <property type="entry name" value="S_TKc"/>
    <property type="match status" value="1"/>
</dbReference>
<evidence type="ECO:0000259" key="6">
    <source>
        <dbReference type="PROSITE" id="PS50011"/>
    </source>
</evidence>
<gene>
    <name evidence="7" type="ORF">SteCoe_26795</name>
</gene>
<dbReference type="PANTHER" id="PTHR24055">
    <property type="entry name" value="MITOGEN-ACTIVATED PROTEIN KINASE"/>
    <property type="match status" value="1"/>
</dbReference>
<dbReference type="FunFam" id="3.30.200.20:FF:000271">
    <property type="entry name" value="MAPK/MAK/MRK overlapping kinase"/>
    <property type="match status" value="1"/>
</dbReference>
<dbReference type="Proteomes" id="UP000187209">
    <property type="component" value="Unassembled WGS sequence"/>
</dbReference>
<dbReference type="InterPro" id="IPR000719">
    <property type="entry name" value="Prot_kinase_dom"/>
</dbReference>
<evidence type="ECO:0000256" key="4">
    <source>
        <dbReference type="ARBA" id="ARBA00022777"/>
    </source>
</evidence>
<keyword evidence="5" id="KW-0067">ATP-binding</keyword>
<dbReference type="EMBL" id="MPUH01000760">
    <property type="protein sequence ID" value="OMJ74308.1"/>
    <property type="molecule type" value="Genomic_DNA"/>
</dbReference>
<evidence type="ECO:0000256" key="1">
    <source>
        <dbReference type="ARBA" id="ARBA00022527"/>
    </source>
</evidence>
<evidence type="ECO:0000256" key="3">
    <source>
        <dbReference type="ARBA" id="ARBA00022741"/>
    </source>
</evidence>
<evidence type="ECO:0000256" key="5">
    <source>
        <dbReference type="ARBA" id="ARBA00022840"/>
    </source>
</evidence>
<name>A0A1R2BC09_9CILI</name>
<dbReference type="FunFam" id="1.10.510.10:FF:000624">
    <property type="entry name" value="Mitogen-activated protein kinase"/>
    <property type="match status" value="1"/>
</dbReference>
<keyword evidence="2" id="KW-0808">Transferase</keyword>
<evidence type="ECO:0000313" key="8">
    <source>
        <dbReference type="Proteomes" id="UP000187209"/>
    </source>
</evidence>
<keyword evidence="8" id="KW-1185">Reference proteome</keyword>
<keyword evidence="1" id="KW-0723">Serine/threonine-protein kinase</keyword>
<organism evidence="7 8">
    <name type="scientific">Stentor coeruleus</name>
    <dbReference type="NCBI Taxonomy" id="5963"/>
    <lineage>
        <taxon>Eukaryota</taxon>
        <taxon>Sar</taxon>
        <taxon>Alveolata</taxon>
        <taxon>Ciliophora</taxon>
        <taxon>Postciliodesmatophora</taxon>
        <taxon>Heterotrichea</taxon>
        <taxon>Heterotrichida</taxon>
        <taxon>Stentoridae</taxon>
        <taxon>Stentor</taxon>
    </lineage>
</organism>
<dbReference type="PROSITE" id="PS00108">
    <property type="entry name" value="PROTEIN_KINASE_ST"/>
    <property type="match status" value="1"/>
</dbReference>
<evidence type="ECO:0000313" key="7">
    <source>
        <dbReference type="EMBL" id="OMJ74308.1"/>
    </source>
</evidence>
<dbReference type="InterPro" id="IPR008271">
    <property type="entry name" value="Ser/Thr_kinase_AS"/>
</dbReference>
<protein>
    <recommendedName>
        <fullName evidence="6">Protein kinase domain-containing protein</fullName>
    </recommendedName>
</protein>
<proteinExistence type="predicted"/>
<dbReference type="GO" id="GO:0004674">
    <property type="term" value="F:protein serine/threonine kinase activity"/>
    <property type="evidence" value="ECO:0007669"/>
    <property type="project" value="UniProtKB-KW"/>
</dbReference>
<keyword evidence="3" id="KW-0547">Nucleotide-binding</keyword>
<dbReference type="CDD" id="cd07831">
    <property type="entry name" value="STKc_MOK"/>
    <property type="match status" value="1"/>
</dbReference>
<evidence type="ECO:0000256" key="2">
    <source>
        <dbReference type="ARBA" id="ARBA00022679"/>
    </source>
</evidence>
<feature type="domain" description="Protein kinase" evidence="6">
    <location>
        <begin position="9"/>
        <end position="291"/>
    </location>
</feature>
<dbReference type="Pfam" id="PF00069">
    <property type="entry name" value="Pkinase"/>
    <property type="match status" value="1"/>
</dbReference>
<comment type="caution">
    <text evidence="7">The sequence shown here is derived from an EMBL/GenBank/DDBJ whole genome shotgun (WGS) entry which is preliminary data.</text>
</comment>